<dbReference type="GO" id="GO:0007131">
    <property type="term" value="P:reciprocal meiotic recombination"/>
    <property type="evidence" value="ECO:0007669"/>
    <property type="project" value="TreeGrafter"/>
</dbReference>
<dbReference type="GO" id="GO:0000723">
    <property type="term" value="P:telomere maintenance"/>
    <property type="evidence" value="ECO:0007669"/>
    <property type="project" value="TreeGrafter"/>
</dbReference>
<keyword evidence="5" id="KW-1185">Reference proteome</keyword>
<evidence type="ECO:0000313" key="4">
    <source>
        <dbReference type="EMBL" id="EPB76201.1"/>
    </source>
</evidence>
<dbReference type="PANTHER" id="PTHR46457">
    <property type="entry name" value="DNA REPAIR PROTEIN RAD51 HOMOLOG 4"/>
    <property type="match status" value="1"/>
</dbReference>
<dbReference type="GO" id="GO:0042148">
    <property type="term" value="P:DNA strand invasion"/>
    <property type="evidence" value="ECO:0007669"/>
    <property type="project" value="TreeGrafter"/>
</dbReference>
<accession>A0A0D6M1G9</accession>
<dbReference type="AlphaFoldDB" id="A0A0D6M1G9"/>
<dbReference type="GO" id="GO:0033063">
    <property type="term" value="C:Rad51B-Rad51C-Rad51D-XRCC2 complex"/>
    <property type="evidence" value="ECO:0007669"/>
    <property type="project" value="TreeGrafter"/>
</dbReference>
<dbReference type="Pfam" id="PF08423">
    <property type="entry name" value="Rad51"/>
    <property type="match status" value="1"/>
</dbReference>
<dbReference type="InterPro" id="IPR020588">
    <property type="entry name" value="RecA_ATP-bd"/>
</dbReference>
<evidence type="ECO:0000256" key="1">
    <source>
        <dbReference type="ARBA" id="ARBA00004123"/>
    </source>
</evidence>
<dbReference type="PROSITE" id="PS50162">
    <property type="entry name" value="RECA_2"/>
    <property type="match status" value="1"/>
</dbReference>
<dbReference type="Gene3D" id="3.40.50.300">
    <property type="entry name" value="P-loop containing nucleotide triphosphate hydrolases"/>
    <property type="match status" value="1"/>
</dbReference>
<dbReference type="GO" id="GO:0005657">
    <property type="term" value="C:replication fork"/>
    <property type="evidence" value="ECO:0007669"/>
    <property type="project" value="TreeGrafter"/>
</dbReference>
<proteinExistence type="predicted"/>
<keyword evidence="2" id="KW-0539">Nucleus</keyword>
<dbReference type="PANTHER" id="PTHR46457:SF1">
    <property type="entry name" value="DNA REPAIR PROTEIN RAD51 HOMOLOG 4"/>
    <property type="match status" value="1"/>
</dbReference>
<dbReference type="InterPro" id="IPR051988">
    <property type="entry name" value="HRR_RAD51_Paralog"/>
</dbReference>
<dbReference type="GO" id="GO:0140664">
    <property type="term" value="F:ATP-dependent DNA damage sensor activity"/>
    <property type="evidence" value="ECO:0007669"/>
    <property type="project" value="InterPro"/>
</dbReference>
<dbReference type="Proteomes" id="UP000054495">
    <property type="component" value="Unassembled WGS sequence"/>
</dbReference>
<evidence type="ECO:0000313" key="5">
    <source>
        <dbReference type="Proteomes" id="UP000054495"/>
    </source>
</evidence>
<sequence>MDNKRVESWGNCAASFAHFVAQVSLELSLKLVLKQMHVQRLEVLNGFQNSMGEKSTVQFKTARELHEFECSSSSALPSGCPALDDLIGGGFLPGCVAEISGEAGCGKSQICMQFAAVTIANGHKVVCVETERGFSVKRVRQILEHHTDDVDVAMQRLLMSSPSTLEQLVHVLSKLETSAEPLADTSVLIVDAVATFFRGCSSKEDFKKWRDVLSIVGNIAVHHNIAVICVNHVTSRQDTTSGEWSTSPFLSKECVGAVARLCKKRCGLRITKDGMCFVANDTLREQGNFLSVLIPPRPDFEVYNFAGVSEEMNEIVMELDIDDFEKSVTGVHSYLKIKLRQKPNQTLKVSNGGEMHLRCRMDQAEVTVYFSELANDTITGQLAQGEVHLLIDVVSDRFAEFILRRDGLEVSFLVGGVNDVY</sequence>
<evidence type="ECO:0000256" key="2">
    <source>
        <dbReference type="ARBA" id="ARBA00023242"/>
    </source>
</evidence>
<dbReference type="InterPro" id="IPR013632">
    <property type="entry name" value="Rad51_C"/>
</dbReference>
<protein>
    <recommendedName>
        <fullName evidence="3">RecA family profile 1 domain-containing protein</fullName>
    </recommendedName>
</protein>
<dbReference type="GO" id="GO:0003697">
    <property type="term" value="F:single-stranded DNA binding"/>
    <property type="evidence" value="ECO:0007669"/>
    <property type="project" value="TreeGrafter"/>
</dbReference>
<dbReference type="SUPFAM" id="SSF52540">
    <property type="entry name" value="P-loop containing nucleoside triphosphate hydrolases"/>
    <property type="match status" value="1"/>
</dbReference>
<dbReference type="EMBL" id="KE124872">
    <property type="protein sequence ID" value="EPB76201.1"/>
    <property type="molecule type" value="Genomic_DNA"/>
</dbReference>
<dbReference type="GO" id="GO:0005815">
    <property type="term" value="C:microtubule organizing center"/>
    <property type="evidence" value="ECO:0007669"/>
    <property type="project" value="TreeGrafter"/>
</dbReference>
<dbReference type="InterPro" id="IPR027417">
    <property type="entry name" value="P-loop_NTPase"/>
</dbReference>
<name>A0A0D6M1G9_9BILA</name>
<evidence type="ECO:0000259" key="3">
    <source>
        <dbReference type="PROSITE" id="PS50162"/>
    </source>
</evidence>
<gene>
    <name evidence="4" type="ORF">ANCCEY_04679</name>
</gene>
<comment type="subcellular location">
    <subcellularLocation>
        <location evidence="1">Nucleus</location>
    </subcellularLocation>
</comment>
<dbReference type="GO" id="GO:0000400">
    <property type="term" value="F:four-way junction DNA binding"/>
    <property type="evidence" value="ECO:0007669"/>
    <property type="project" value="TreeGrafter"/>
</dbReference>
<dbReference type="GO" id="GO:0000724">
    <property type="term" value="P:double-strand break repair via homologous recombination"/>
    <property type="evidence" value="ECO:0007669"/>
    <property type="project" value="TreeGrafter"/>
</dbReference>
<dbReference type="GO" id="GO:0005524">
    <property type="term" value="F:ATP binding"/>
    <property type="evidence" value="ECO:0007669"/>
    <property type="project" value="InterPro"/>
</dbReference>
<feature type="domain" description="RecA family profile 1" evidence="3">
    <location>
        <begin position="72"/>
        <end position="233"/>
    </location>
</feature>
<reference evidence="4 5" key="1">
    <citation type="submission" date="2013-05" db="EMBL/GenBank/DDBJ databases">
        <title>Draft genome of the parasitic nematode Anyclostoma ceylanicum.</title>
        <authorList>
            <person name="Mitreva M."/>
        </authorList>
    </citation>
    <scope>NUCLEOTIDE SEQUENCE [LARGE SCALE GENOMIC DNA]</scope>
</reference>
<organism evidence="4 5">
    <name type="scientific">Ancylostoma ceylanicum</name>
    <dbReference type="NCBI Taxonomy" id="53326"/>
    <lineage>
        <taxon>Eukaryota</taxon>
        <taxon>Metazoa</taxon>
        <taxon>Ecdysozoa</taxon>
        <taxon>Nematoda</taxon>
        <taxon>Chromadorea</taxon>
        <taxon>Rhabditida</taxon>
        <taxon>Rhabditina</taxon>
        <taxon>Rhabditomorpha</taxon>
        <taxon>Strongyloidea</taxon>
        <taxon>Ancylostomatidae</taxon>
        <taxon>Ancylostomatinae</taxon>
        <taxon>Ancylostoma</taxon>
    </lineage>
</organism>